<protein>
    <submittedName>
        <fullName evidence="4">Putative membrane protein</fullName>
    </submittedName>
</protein>
<dbReference type="Pfam" id="PF13194">
    <property type="entry name" value="DUF4010"/>
    <property type="match status" value="1"/>
</dbReference>
<organism evidence="4 5">
    <name type="scientific">Thioflavicoccus mobilis 8321</name>
    <dbReference type="NCBI Taxonomy" id="765912"/>
    <lineage>
        <taxon>Bacteria</taxon>
        <taxon>Pseudomonadati</taxon>
        <taxon>Pseudomonadota</taxon>
        <taxon>Gammaproteobacteria</taxon>
        <taxon>Chromatiales</taxon>
        <taxon>Chromatiaceae</taxon>
        <taxon>Thioflavicoccus</taxon>
    </lineage>
</organism>
<feature type="transmembrane region" description="Helical" evidence="1">
    <location>
        <begin position="155"/>
        <end position="173"/>
    </location>
</feature>
<dbReference type="AlphaFoldDB" id="L0GTV3"/>
<keyword evidence="1" id="KW-1133">Transmembrane helix</keyword>
<feature type="transmembrane region" description="Helical" evidence="1">
    <location>
        <begin position="99"/>
        <end position="120"/>
    </location>
</feature>
<dbReference type="eggNOG" id="COG3174">
    <property type="taxonomic scope" value="Bacteria"/>
</dbReference>
<dbReference type="KEGG" id="tmb:Thimo_1394"/>
<dbReference type="InterPro" id="IPR049177">
    <property type="entry name" value="MgtC_SapB_SrpB_YhiD_N"/>
</dbReference>
<keyword evidence="5" id="KW-1185">Reference proteome</keyword>
<evidence type="ECO:0000259" key="3">
    <source>
        <dbReference type="Pfam" id="PF13194"/>
    </source>
</evidence>
<evidence type="ECO:0000256" key="1">
    <source>
        <dbReference type="SAM" id="Phobius"/>
    </source>
</evidence>
<feature type="transmembrane region" description="Helical" evidence="1">
    <location>
        <begin position="126"/>
        <end position="143"/>
    </location>
</feature>
<feature type="transmembrane region" description="Helical" evidence="1">
    <location>
        <begin position="73"/>
        <end position="92"/>
    </location>
</feature>
<feature type="transmembrane region" description="Helical" evidence="1">
    <location>
        <begin position="215"/>
        <end position="236"/>
    </location>
</feature>
<evidence type="ECO:0000313" key="4">
    <source>
        <dbReference type="EMBL" id="AGA90188.1"/>
    </source>
</evidence>
<feature type="transmembrane region" description="Helical" evidence="1">
    <location>
        <begin position="275"/>
        <end position="296"/>
    </location>
</feature>
<feature type="transmembrane region" description="Helical" evidence="1">
    <location>
        <begin position="373"/>
        <end position="394"/>
    </location>
</feature>
<dbReference type="RefSeq" id="WP_015280332.1">
    <property type="nucleotide sequence ID" value="NC_019940.1"/>
</dbReference>
<gene>
    <name evidence="4" type="ORF">Thimo_1394</name>
</gene>
<accession>L0GTV3</accession>
<name>L0GTV3_9GAMM</name>
<reference evidence="4 5" key="1">
    <citation type="submission" date="2011-09" db="EMBL/GenBank/DDBJ databases">
        <title>Complete sequence of chromosome of Thioflavicoccus mobilis 8321.</title>
        <authorList>
            <consortium name="US DOE Joint Genome Institute"/>
            <person name="Lucas S."/>
            <person name="Han J."/>
            <person name="Lapidus A."/>
            <person name="Cheng J.-F."/>
            <person name="Goodwin L."/>
            <person name="Pitluck S."/>
            <person name="Peters L."/>
            <person name="Ovchinnikova G."/>
            <person name="Lu M."/>
            <person name="Detter J.C."/>
            <person name="Han C."/>
            <person name="Tapia R."/>
            <person name="Land M."/>
            <person name="Hauser L."/>
            <person name="Kyrpides N."/>
            <person name="Ivanova N."/>
            <person name="Pagani I."/>
            <person name="Vogl K."/>
            <person name="Liu Z."/>
            <person name="Imhoff J."/>
            <person name="Thiel V."/>
            <person name="Frigaard N.-U."/>
            <person name="Bryant D."/>
            <person name="Woyke T."/>
        </authorList>
    </citation>
    <scope>NUCLEOTIDE SEQUENCE [LARGE SCALE GENOMIC DNA]</scope>
    <source>
        <strain evidence="4 5">8321</strain>
    </source>
</reference>
<feature type="transmembrane region" description="Helical" evidence="1">
    <location>
        <begin position="406"/>
        <end position="429"/>
    </location>
</feature>
<dbReference type="HOGENOM" id="CLU_036781_1_1_6"/>
<proteinExistence type="predicted"/>
<evidence type="ECO:0000259" key="2">
    <source>
        <dbReference type="Pfam" id="PF02308"/>
    </source>
</evidence>
<feature type="domain" description="DUF4010" evidence="3">
    <location>
        <begin position="193"/>
        <end position="402"/>
    </location>
</feature>
<keyword evidence="1" id="KW-0812">Transmembrane</keyword>
<evidence type="ECO:0000313" key="5">
    <source>
        <dbReference type="Proteomes" id="UP000010816"/>
    </source>
</evidence>
<feature type="transmembrane region" description="Helical" evidence="1">
    <location>
        <begin position="316"/>
        <end position="335"/>
    </location>
</feature>
<dbReference type="Proteomes" id="UP000010816">
    <property type="component" value="Chromosome"/>
</dbReference>
<keyword evidence="1" id="KW-0472">Membrane</keyword>
<feature type="transmembrane region" description="Helical" evidence="1">
    <location>
        <begin position="347"/>
        <end position="367"/>
    </location>
</feature>
<dbReference type="Pfam" id="PF02308">
    <property type="entry name" value="MgtC"/>
    <property type="match status" value="1"/>
</dbReference>
<feature type="transmembrane region" description="Helical" evidence="1">
    <location>
        <begin position="16"/>
        <end position="36"/>
    </location>
</feature>
<dbReference type="PATRIC" id="fig|765912.4.peg.1364"/>
<feature type="transmembrane region" description="Helical" evidence="1">
    <location>
        <begin position="188"/>
        <end position="206"/>
    </location>
</feature>
<dbReference type="InterPro" id="IPR025105">
    <property type="entry name" value="DUF4010"/>
</dbReference>
<feature type="domain" description="MgtC/SapB/SrpB/YhiD N-terminal" evidence="2">
    <location>
        <begin position="20"/>
        <end position="145"/>
    </location>
</feature>
<sequence length="452" mass="45981">MISEMDASITSDEGQALVGLAIALAIGLLFGLERGWHGQLDRDTEWPAGVRTFGLIGLLGGVAGLFAGALGPGVFGLMFLAVVAVVIAAYLVDARATGHTGITSLVAALLAFVLATLAVLGHRTTAASAAVVATLLLGFKPQLHAWVAKLDRDELQATLKLLVISIVLLPVLPDRGLGPLAALNPYQLWWMVVLIAGISYLGYFAVRIAGPRKGVVATSLLAGLASSTALTLQMARLARDGRTGDVDLLAAGVLMANVTLFPRILVIVAAVRPTLVVALLPALLLMALVTALPGLVLWWRRGSGSEGAAVRVDNPLSLGLALRFGILLAAVMLLARLAAEAFGDAGVLVLAVVSGIADLNAITLSIAEMGDAAVATSVAVLAIVAATTANALFKTTACTLIGGLRLGLRVGVPLVGAGLAGLALIWLWGSDAARLTAPLARFVTGLVGGGGG</sequence>
<dbReference type="PANTHER" id="PTHR39084">
    <property type="entry name" value="MEMBRANE PROTEIN-RELATED"/>
    <property type="match status" value="1"/>
</dbReference>
<feature type="transmembrane region" description="Helical" evidence="1">
    <location>
        <begin position="248"/>
        <end position="268"/>
    </location>
</feature>
<dbReference type="PANTHER" id="PTHR39084:SF1">
    <property type="entry name" value="DUF4010 DOMAIN-CONTAINING PROTEIN"/>
    <property type="match status" value="1"/>
</dbReference>
<feature type="transmembrane region" description="Helical" evidence="1">
    <location>
        <begin position="48"/>
        <end position="67"/>
    </location>
</feature>
<dbReference type="EMBL" id="CP003051">
    <property type="protein sequence ID" value="AGA90188.1"/>
    <property type="molecule type" value="Genomic_DNA"/>
</dbReference>